<organism evidence="3">
    <name type="scientific">Alsobacter sp. KACC 23698</name>
    <dbReference type="NCBI Taxonomy" id="3149229"/>
    <lineage>
        <taxon>Bacteria</taxon>
        <taxon>Pseudomonadati</taxon>
        <taxon>Pseudomonadota</taxon>
        <taxon>Alphaproteobacteria</taxon>
        <taxon>Hyphomicrobiales</taxon>
        <taxon>Alsobacteraceae</taxon>
        <taxon>Alsobacter</taxon>
    </lineage>
</organism>
<keyword evidence="1" id="KW-1188">Viral release from host cell</keyword>
<dbReference type="AlphaFoldDB" id="A0AAU7J8L1"/>
<dbReference type="InterPro" id="IPR052404">
    <property type="entry name" value="SPP1-like_terminase"/>
</dbReference>
<dbReference type="InterPro" id="IPR005335">
    <property type="entry name" value="Terminase_ssu"/>
</dbReference>
<dbReference type="GO" id="GO:0051276">
    <property type="term" value="P:chromosome organization"/>
    <property type="evidence" value="ECO:0007669"/>
    <property type="project" value="InterPro"/>
</dbReference>
<dbReference type="Pfam" id="PF03592">
    <property type="entry name" value="Terminase_2"/>
    <property type="match status" value="1"/>
</dbReference>
<evidence type="ECO:0000256" key="1">
    <source>
        <dbReference type="ARBA" id="ARBA00022612"/>
    </source>
</evidence>
<gene>
    <name evidence="3" type="ORF">ABEG18_13110</name>
</gene>
<dbReference type="InterPro" id="IPR038713">
    <property type="entry name" value="Terminase_Gp1_N_sf"/>
</dbReference>
<protein>
    <submittedName>
        <fullName evidence="3">Terminase small subunit</fullName>
    </submittedName>
</protein>
<evidence type="ECO:0000256" key="2">
    <source>
        <dbReference type="ARBA" id="ARBA00023219"/>
    </source>
</evidence>
<dbReference type="PANTHER" id="PTHR41328:SF2">
    <property type="entry name" value="TERMINASE SMALL SUBUNIT"/>
    <property type="match status" value="1"/>
</dbReference>
<keyword evidence="2" id="KW-0231">Viral genome packaging</keyword>
<evidence type="ECO:0000313" key="3">
    <source>
        <dbReference type="EMBL" id="XBO36691.1"/>
    </source>
</evidence>
<dbReference type="EMBL" id="CP157484">
    <property type="protein sequence ID" value="XBO36691.1"/>
    <property type="molecule type" value="Genomic_DNA"/>
</dbReference>
<name>A0AAU7J8L1_9HYPH</name>
<sequence>MPVLKNAKHERFAQEISKGATADEAYALAGYSPHRSNAARMSANEHIRSRVEEILSKAADKVGVTVERVISELAKIGFADIRKAVAWGAGIAVADETGQVHVVNDVALISSEQIDPDTAAAISEVRKTKDGVAIKFHDKQAALVNLGKHLGLFKDRVELTGRDGGPIKTEQGPDLSGLPIEDLAALEAILAKASAEPSSGS</sequence>
<proteinExistence type="predicted"/>
<dbReference type="PANTHER" id="PTHR41328">
    <property type="entry name" value="TERMINASE SMALL SUBUNIT-RELATED"/>
    <property type="match status" value="1"/>
</dbReference>
<reference evidence="3" key="1">
    <citation type="submission" date="2024-05" db="EMBL/GenBank/DDBJ databases">
        <authorList>
            <person name="Kim S."/>
            <person name="Heo J."/>
            <person name="Choi H."/>
            <person name="Choi Y."/>
            <person name="Kwon S.-W."/>
            <person name="Kim Y."/>
        </authorList>
    </citation>
    <scope>NUCLEOTIDE SEQUENCE</scope>
    <source>
        <strain evidence="3">KACC 23698</strain>
    </source>
</reference>
<dbReference type="RefSeq" id="WP_406853505.1">
    <property type="nucleotide sequence ID" value="NZ_CP157484.1"/>
</dbReference>
<dbReference type="Gene3D" id="1.10.10.1400">
    <property type="entry name" value="Terminase, small subunit, N-terminal DNA-binding domain, HTH motif"/>
    <property type="match status" value="1"/>
</dbReference>
<accession>A0AAU7J8L1</accession>